<dbReference type="EMBL" id="BARV01037652">
    <property type="protein sequence ID" value="GAI52981.1"/>
    <property type="molecule type" value="Genomic_DNA"/>
</dbReference>
<gene>
    <name evidence="1" type="ORF">S06H3_58204</name>
</gene>
<evidence type="ECO:0000313" key="1">
    <source>
        <dbReference type="EMBL" id="GAI52981.1"/>
    </source>
</evidence>
<organism evidence="1">
    <name type="scientific">marine sediment metagenome</name>
    <dbReference type="NCBI Taxonomy" id="412755"/>
    <lineage>
        <taxon>unclassified sequences</taxon>
        <taxon>metagenomes</taxon>
        <taxon>ecological metagenomes</taxon>
    </lineage>
</organism>
<comment type="caution">
    <text evidence="1">The sequence shown here is derived from an EMBL/GenBank/DDBJ whole genome shotgun (WGS) entry which is preliminary data.</text>
</comment>
<name>X1QDV9_9ZZZZ</name>
<dbReference type="AlphaFoldDB" id="X1QDV9"/>
<proteinExistence type="predicted"/>
<reference evidence="1" key="1">
    <citation type="journal article" date="2014" name="Front. Microbiol.">
        <title>High frequency of phylogenetically diverse reductive dehalogenase-homologous genes in deep subseafloor sedimentary metagenomes.</title>
        <authorList>
            <person name="Kawai M."/>
            <person name="Futagami T."/>
            <person name="Toyoda A."/>
            <person name="Takaki Y."/>
            <person name="Nishi S."/>
            <person name="Hori S."/>
            <person name="Arai W."/>
            <person name="Tsubouchi T."/>
            <person name="Morono Y."/>
            <person name="Uchiyama I."/>
            <person name="Ito T."/>
            <person name="Fujiyama A."/>
            <person name="Inagaki F."/>
            <person name="Takami H."/>
        </authorList>
    </citation>
    <scope>NUCLEOTIDE SEQUENCE</scope>
    <source>
        <strain evidence="1">Expedition CK06-06</strain>
    </source>
</reference>
<protein>
    <submittedName>
        <fullName evidence="1">Uncharacterized protein</fullName>
    </submittedName>
</protein>
<sequence length="95" mass="10769">DLREVPGFTSGRNAITIIHFADPPYFHRIRWSMLDSATFATFEVLGGLTNNFCAYGRGGRIRTGDHLNPIQVRYLAALHPDLLLALFHYASIIYF</sequence>
<feature type="non-terminal residue" evidence="1">
    <location>
        <position position="1"/>
    </location>
</feature>
<accession>X1QDV9</accession>